<dbReference type="Pfam" id="PF01369">
    <property type="entry name" value="Sec7"/>
    <property type="match status" value="1"/>
</dbReference>
<evidence type="ECO:0000313" key="4">
    <source>
        <dbReference type="Proteomes" id="UP000278143"/>
    </source>
</evidence>
<organism evidence="3 4">
    <name type="scientific">Syncephalis pseudoplumigaleata</name>
    <dbReference type="NCBI Taxonomy" id="1712513"/>
    <lineage>
        <taxon>Eukaryota</taxon>
        <taxon>Fungi</taxon>
        <taxon>Fungi incertae sedis</taxon>
        <taxon>Zoopagomycota</taxon>
        <taxon>Zoopagomycotina</taxon>
        <taxon>Zoopagomycetes</taxon>
        <taxon>Zoopagales</taxon>
        <taxon>Piptocephalidaceae</taxon>
        <taxon>Syncephalis</taxon>
    </lineage>
</organism>
<dbReference type="Gene3D" id="1.10.220.20">
    <property type="match status" value="1"/>
</dbReference>
<dbReference type="InterPro" id="IPR000904">
    <property type="entry name" value="Sec7_dom"/>
</dbReference>
<keyword evidence="4" id="KW-1185">Reference proteome</keyword>
<accession>A0A4P9Z4V5</accession>
<evidence type="ECO:0000313" key="2">
    <source>
        <dbReference type="EMBL" id="RKP27088.1"/>
    </source>
</evidence>
<evidence type="ECO:0000313" key="3">
    <source>
        <dbReference type="EMBL" id="RKP27505.1"/>
    </source>
</evidence>
<dbReference type="Proteomes" id="UP000278143">
    <property type="component" value="Unassembled WGS sequence"/>
</dbReference>
<protein>
    <recommendedName>
        <fullName evidence="1">SEC7 domain-containing protein</fullName>
    </recommendedName>
</protein>
<reference evidence="3" key="2">
    <citation type="submission" date="2018-07" db="EMBL/GenBank/DDBJ databases">
        <title>Leveraging single-cell genomics to expand the Fungal Tree of Life.</title>
        <authorList>
            <consortium name="DOE Joint Genome Institute"/>
            <person name="Ahrendt S.R."/>
            <person name="Quandt C.A."/>
            <person name="Ciobanu D."/>
            <person name="Clum A."/>
            <person name="Salamov A."/>
            <person name="Andreopoulos B."/>
            <person name="Cheng J.-F."/>
            <person name="Woyke T."/>
            <person name="Pelin A."/>
            <person name="Henrissat B."/>
            <person name="Reynolds N."/>
            <person name="Benny G.L."/>
            <person name="Smith M.E."/>
            <person name="James T.Y."/>
            <person name="Grigoriev I.V."/>
        </authorList>
    </citation>
    <scope>NUCLEOTIDE SEQUENCE</scope>
    <source>
        <strain evidence="3">Benny S71-1</strain>
    </source>
</reference>
<feature type="non-terminal residue" evidence="3">
    <location>
        <position position="102"/>
    </location>
</feature>
<gene>
    <name evidence="3" type="ORF">SYNPS1DRAFT_12577</name>
    <name evidence="2" type="ORF">SYNPS1DRAFT_13216</name>
</gene>
<name>A0A4P9Z4V5_9FUNG</name>
<dbReference type="SUPFAM" id="SSF48425">
    <property type="entry name" value="Sec7 domain"/>
    <property type="match status" value="1"/>
</dbReference>
<sequence>MSPPDLAKLLDPEVRKAVRLFPEQPYRAIHQLIRKGLLRHDAASVAGFLLRTRGLDKRNVGRLLSRQENVPVLAAFLERLPAHGIPLPDLLRLLGGHMILPS</sequence>
<proteinExistence type="predicted"/>
<dbReference type="PROSITE" id="PS50190">
    <property type="entry name" value="SEC7"/>
    <property type="match status" value="1"/>
</dbReference>
<reference evidence="4" key="1">
    <citation type="journal article" date="2018" name="Nat. Microbiol.">
        <title>Leveraging single-cell genomics to expand the fungal tree of life.</title>
        <authorList>
            <person name="Ahrendt S.R."/>
            <person name="Quandt C.A."/>
            <person name="Ciobanu D."/>
            <person name="Clum A."/>
            <person name="Salamov A."/>
            <person name="Andreopoulos B."/>
            <person name="Cheng J.F."/>
            <person name="Woyke T."/>
            <person name="Pelin A."/>
            <person name="Henrissat B."/>
            <person name="Reynolds N.K."/>
            <person name="Benny G.L."/>
            <person name="Smith M.E."/>
            <person name="James T.Y."/>
            <person name="Grigoriev I.V."/>
        </authorList>
    </citation>
    <scope>NUCLEOTIDE SEQUENCE [LARGE SCALE GENOMIC DNA]</scope>
    <source>
        <strain evidence="4">Benny S71-1</strain>
    </source>
</reference>
<dbReference type="InterPro" id="IPR035999">
    <property type="entry name" value="Sec7_dom_sf"/>
</dbReference>
<dbReference type="EMBL" id="KZ989195">
    <property type="protein sequence ID" value="RKP27505.1"/>
    <property type="molecule type" value="Genomic_DNA"/>
</dbReference>
<evidence type="ECO:0000259" key="1">
    <source>
        <dbReference type="PROSITE" id="PS50190"/>
    </source>
</evidence>
<feature type="domain" description="SEC7" evidence="1">
    <location>
        <begin position="13"/>
        <end position="101"/>
    </location>
</feature>
<dbReference type="GO" id="GO:0032012">
    <property type="term" value="P:regulation of ARF protein signal transduction"/>
    <property type="evidence" value="ECO:0007669"/>
    <property type="project" value="InterPro"/>
</dbReference>
<dbReference type="AlphaFoldDB" id="A0A4P9Z4V5"/>
<dbReference type="GO" id="GO:0005085">
    <property type="term" value="F:guanyl-nucleotide exchange factor activity"/>
    <property type="evidence" value="ECO:0007669"/>
    <property type="project" value="InterPro"/>
</dbReference>
<dbReference type="EMBL" id="KZ989272">
    <property type="protein sequence ID" value="RKP27088.1"/>
    <property type="molecule type" value="Genomic_DNA"/>
</dbReference>
<dbReference type="OrthoDB" id="430364at2759"/>